<evidence type="ECO:0008006" key="4">
    <source>
        <dbReference type="Google" id="ProtNLM"/>
    </source>
</evidence>
<dbReference type="Proteomes" id="UP000241229">
    <property type="component" value="Unassembled WGS sequence"/>
</dbReference>
<name>A0A2P7SLE2_9HYPH</name>
<reference evidence="2 3" key="1">
    <citation type="submission" date="2018-03" db="EMBL/GenBank/DDBJ databases">
        <title>The draft genome of Mesorhizobium sp. 6GN-30.</title>
        <authorList>
            <person name="Liu L."/>
            <person name="Li L."/>
            <person name="Wang T."/>
            <person name="Zhang X."/>
            <person name="Liang L."/>
        </authorList>
    </citation>
    <scope>NUCLEOTIDE SEQUENCE [LARGE SCALE GENOMIC DNA]</scope>
    <source>
        <strain evidence="2 3">6GN30</strain>
    </source>
</reference>
<keyword evidence="3" id="KW-1185">Reference proteome</keyword>
<dbReference type="EMBL" id="PXYK01000005">
    <property type="protein sequence ID" value="PSJ63306.1"/>
    <property type="molecule type" value="Genomic_DNA"/>
</dbReference>
<sequence length="3292" mass="353764">MVTLAKHASFALYLPDPTNPGAAGLAFLPEQEDAAPPLELDAASARMGFFVVWTGGIPTDIDLARYESALQAAREEASSDRRVVFQFFHSARSDFVAETIVAEGEIPILLGKYLEPSSLGVTLKAAFTLSLANCGLEVAGDNLVFVPSNPAGGHTLVHGSGDLVLDGLRMPILGPLAGAFVGGTGVSPENLVGNDFVSDFTKRGKLKADGTGKKFYQFRSERRPLILGAGPGGAAAVALDVAFDPLDALNPERTFFRPAAGQTLVSGFRTTHGHKVLLTSSTAEAAMPPRFAYVRRRARETEAGAVQFSRINLLLEGDFDVALADDDDQAAAFPDDGFGIVVADTQHEYLEAPRSEAAGDAPLMMSFRRGAAHFKEIAGDAAATTDEDILIAENGTSDQTSWAKLSRRNTAGAVVSEARDLRRLVAGEAADASAAELRHDPFRLERRQAGLSNKPDGYVPVLPRPTSDDTLSDKTDAPAEASLSALLSGQRRRLLDLASRSDAAAAPAPSTTPLGFEVVEDADGITKIVLARTTGGVEAAELTITDREGGPIAGPIVNALIRNQLFLVVNCPGGGAEPSPERDFLIKGTLRLSDWGFRFDFRDLWKSAQEAKDGTPVLPLLIVKGFEGLSIKDLIGKPQLWSGTAYLRSLTGDSPAEYAEKEFIAALESAEKSGDPIYRPFLAAIADPSWTGVLVLDVPLSLGVLPTQVKGLLGGIDTARLKAHHFAVPVRRLEGAGNLSKPFAAIDYSAGEKAVDYDTTLKPDDFDGPKQAPNGSDDGSFGMKVDQLRVGFDNGALQSFFCQLKLTVGAFFHDTGITLRDPATNEEKADKTILLKGRWQRRMVDGNTFETYDFFTDTIFAIEMPQRFPLIDKATITRVSYVSEVAKLGTEDLVTSKFLIDGSMEFKKLAGGTGAFDFLDIKRSTFSGLSLDLRFLVPESGRVGLPKFRFSPGALIFDFDMSELKDGVRGFFGSLPIKFSGFGWLGDAVSLPKLGYFGLGKGTGGASPFFLKFDLDLGSLGSFASALSKFKMELAFAFGLDGANNVNWDLGFRFAGGNGKDLDIGLEGFLQFTCERYEVVTLKSEKTGGTYYGFRGVNARLVVLGHPLPPEEDNANIFLFVDPEKLGGSDGVGWFLAYQREPGDAIIDLRVLTLGQRVDPLRKLPGTMLKTRDVVAELARLAGGVTEEEGKPFKIPEVTFDPDRGWTIGFHAMIYRFIELGFALRDPDLAGVLLDVKLSEGSEQSLFSVDILYRKLTENLGVYSAEIVLPPELRNWQFGAAGITLPYIGVEIFTDGNWGIDLGYPANKDFSRSFALSIFPFVGAGGIYYRRVSGAAARLLPSRPTYLRDDGNLEGNPDSEIFRYDPVTEIGMGMRVGLGVTLAQGILNAGLSLTVYGYLEGGFGRLYNPDNKPTKAKGTYIVVHGAVGVMGELYGYVDFGIVKAGVFVQLYVEVGFELETDKATELYYEVGVRVSVRVVVGRIKIFGSSIEIAISFSFDTTVRFSQRLGRTENQEYYRVAEGLAIAGEPGALREVLDWSLIPSPQQWAELPGRIALEVAIQPDVTVAPGAAGHEAHAVFLMAAELGEGAAPSPVERLVEGLTAWALCAGIDDLRPATLRTGTVTAEQLRGLARRLADPRAGKPGYAEIAAFLRAGFAGAVLALKPGDEPQEGAPVKGVVLPMPDAMLIRRIRPGEGGDEEQIEDIRLADYRFVDDRYRQELAAAFERFMLSRSQATAGKDMLAAEGQSLVSALFEEWAAMIMRAAVQRLAALAEAKGAQTQPVADLLAALVARKDAASDRDLPSVAAEVAVSTGRFFTYGQRLPHPAHADAATLPAWLEPLGRDSGPAVDPDKRFFHAMLRLAGQQVPVGDALRFEVPAGTYDGWLEAPEDIAVEVLDGTAETVLATAASLALPGSVELGALSKRRRRYVALGSHAAASRLNHEADELRLWAFGNEARTVVSTAAAPLLFGADPADPQKRDFAALTQEERDRLRPAIVIDVGLRRPPERTDVAAAPEAVADAFEIRAIPEPLRNLIDPFAPAIDGGMSAPPGIEWIGLYRHDPETGELVAVGVQDGAIPTVVQSNLSVEPKPDSEAAAAEERIEPVADTSDPLAFVQLLRQAAIVNTGGYHLTYKGAAAELRPLFEPAAGGQKPLSGGGWLRVVIALADLDSGLPFANALLSPADFRPGSVLATGAGDTADPLHEPGVVPLVIRRTDKAASDSVEDELGQRFSNLALEIEVRDAAGKPFGTPQYLDQSVPTGPDFPELDDAGKPIAVAEGDYVYRVSVPVRKIAGLEATEVYDLVGGSMRVKAAWRDIYGNGWREPFADTGIDLVYNDRLLGLTGLPYVKMAYWPDTKPRGLKLGLRSDYEPLLRLDGLDLPDGEPVPAQWATAMRDELGRCVAMLRRAAAQLGDARVAVSLNSTLGNAVPLDKTPVRRHLDGTADNLDKLAADIGAASGEKTRRELRESLKAWIDGQDHGLVIPVVFDGASSGLDFAEFQVSVAIERPVPADNPGLYPKELTDDGAEAAANAGLSDICKVVEAVSPNLRGKALKAEELKPTERDLGHGDAEDLIKALAAIATDHRIASGYGETAGVTEKALWLIRSGYFDGLADGSLYGEEPPVALALPPLKTEAYSRSFTDLKAPDGSERRREIRDADADAYGREALALLERLLSPAITVPLLNAADAGKRTQTREAIKQLLDAKEGLAGSLAERLAVAFDRDVARYEGMAKERRDRIVEAVADALKRDLRSHYKITSLLAYFDRRAHEVPLANRVGHGVAVHSEKGIRIAVYNLPLPPDGGQVSRDLVLLCEAMPEPGQGNPRDHYAPPERLDLTHVQRLPNPEASKGIVHYRKTAWLRLHDPDAVAGAPSWASIPLPRDGATIPSPLRSLPRLPILENEGFGRDAYADTDDPATNLAAARKWTSRRDFAWEGKATDRLTVEVHYATRGESQALDAETEDLATRLVRFVLESENEIAKIAAGDHDAYAWVARRAWDRLLQPLAGPEKLDAPAGGPHDRITLREIEHDGAVKVEGSDIKLVSGAVAYGVRDDDAAPLVFIKDSSAAPRPLVGAEIGKEPKFRRLETRGLDIIDLASARTELSLTRNARIDFKDGDGTGHSEPLQKRFVYRLPTIGSGEPTVPALDVATTVTGGKFDPIGGIESIQKALETFFDGLLKPSGGSAPACSADVLFEYETGLFTAGGAPDASGEEGGPVIAVRSGITHADTVSVAKDLAGAIHDWFLKQHPAKRGGRPIGCVIADARVFATGDGEGGHKDRRILRLRRCRFDFQ</sequence>
<gene>
    <name evidence="2" type="ORF">C7I84_06620</name>
</gene>
<accession>A0A2P7SLE2</accession>
<evidence type="ECO:0000313" key="2">
    <source>
        <dbReference type="EMBL" id="PSJ63306.1"/>
    </source>
</evidence>
<evidence type="ECO:0000256" key="1">
    <source>
        <dbReference type="SAM" id="MobiDB-lite"/>
    </source>
</evidence>
<feature type="region of interest" description="Disordered" evidence="1">
    <location>
        <begin position="448"/>
        <end position="477"/>
    </location>
</feature>
<dbReference type="OrthoDB" id="580741at2"/>
<dbReference type="RefSeq" id="WP_106771369.1">
    <property type="nucleotide sequence ID" value="NZ_PXYK01000005.1"/>
</dbReference>
<proteinExistence type="predicted"/>
<comment type="caution">
    <text evidence="2">The sequence shown here is derived from an EMBL/GenBank/DDBJ whole genome shotgun (WGS) entry which is preliminary data.</text>
</comment>
<feature type="region of interest" description="Disordered" evidence="1">
    <location>
        <begin position="760"/>
        <end position="780"/>
    </location>
</feature>
<protein>
    <recommendedName>
        <fullName evidence="4">Peptidoglycan-binding protein</fullName>
    </recommendedName>
</protein>
<evidence type="ECO:0000313" key="3">
    <source>
        <dbReference type="Proteomes" id="UP000241229"/>
    </source>
</evidence>
<organism evidence="2 3">
    <name type="scientific">Kumtagia ephedrae</name>
    <dbReference type="NCBI Taxonomy" id="2116701"/>
    <lineage>
        <taxon>Bacteria</taxon>
        <taxon>Pseudomonadati</taxon>
        <taxon>Pseudomonadota</taxon>
        <taxon>Alphaproteobacteria</taxon>
        <taxon>Hyphomicrobiales</taxon>
        <taxon>Phyllobacteriaceae</taxon>
        <taxon>Kumtagia</taxon>
    </lineage>
</organism>